<evidence type="ECO:0000313" key="2">
    <source>
        <dbReference type="Proteomes" id="UP001054837"/>
    </source>
</evidence>
<dbReference type="AlphaFoldDB" id="A0AAV4U5E0"/>
<protein>
    <submittedName>
        <fullName evidence="1">Uncharacterized protein</fullName>
    </submittedName>
</protein>
<comment type="caution">
    <text evidence="1">The sequence shown here is derived from an EMBL/GenBank/DDBJ whole genome shotgun (WGS) entry which is preliminary data.</text>
</comment>
<gene>
    <name evidence="1" type="ORF">CDAR_182281</name>
</gene>
<evidence type="ECO:0000313" key="1">
    <source>
        <dbReference type="EMBL" id="GIY53009.1"/>
    </source>
</evidence>
<name>A0AAV4U5E0_9ARAC</name>
<accession>A0AAV4U5E0</accession>
<keyword evidence="2" id="KW-1185">Reference proteome</keyword>
<reference evidence="1 2" key="1">
    <citation type="submission" date="2021-06" db="EMBL/GenBank/DDBJ databases">
        <title>Caerostris darwini draft genome.</title>
        <authorList>
            <person name="Kono N."/>
            <person name="Arakawa K."/>
        </authorList>
    </citation>
    <scope>NUCLEOTIDE SEQUENCE [LARGE SCALE GENOMIC DNA]</scope>
</reference>
<organism evidence="1 2">
    <name type="scientific">Caerostris darwini</name>
    <dbReference type="NCBI Taxonomy" id="1538125"/>
    <lineage>
        <taxon>Eukaryota</taxon>
        <taxon>Metazoa</taxon>
        <taxon>Ecdysozoa</taxon>
        <taxon>Arthropoda</taxon>
        <taxon>Chelicerata</taxon>
        <taxon>Arachnida</taxon>
        <taxon>Araneae</taxon>
        <taxon>Araneomorphae</taxon>
        <taxon>Entelegynae</taxon>
        <taxon>Araneoidea</taxon>
        <taxon>Araneidae</taxon>
        <taxon>Caerostris</taxon>
    </lineage>
</organism>
<dbReference type="Proteomes" id="UP001054837">
    <property type="component" value="Unassembled WGS sequence"/>
</dbReference>
<dbReference type="EMBL" id="BPLQ01010733">
    <property type="protein sequence ID" value="GIY53009.1"/>
    <property type="molecule type" value="Genomic_DNA"/>
</dbReference>
<proteinExistence type="predicted"/>
<sequence length="96" mass="10712">MFGKAICLEKFRPVEFHQAHFPPSASDCFCFKHPLSAKTDVVLSCPKQSFHRGGSTAYEPPLVPELLTGLRSPASVPSLRNCVWQHAVFRIPFSLL</sequence>